<feature type="region of interest" description="Disordered" evidence="1">
    <location>
        <begin position="38"/>
        <end position="117"/>
    </location>
</feature>
<dbReference type="KEGG" id="hhb:Hhub_2192"/>
<feature type="compositionally biased region" description="Polar residues" evidence="1">
    <location>
        <begin position="38"/>
        <end position="51"/>
    </location>
</feature>
<evidence type="ECO:0000313" key="3">
    <source>
        <dbReference type="Proteomes" id="UP000066737"/>
    </source>
</evidence>
<keyword evidence="3" id="KW-1185">Reference proteome</keyword>
<dbReference type="EMBL" id="LN831302">
    <property type="protein sequence ID" value="CQH55165.1"/>
    <property type="molecule type" value="Genomic_DNA"/>
</dbReference>
<name>A0A0U5H102_9EURY</name>
<proteinExistence type="predicted"/>
<accession>A0A0U5H102</accession>
<dbReference type="Pfam" id="PF24444">
    <property type="entry name" value="DUF7563"/>
    <property type="match status" value="1"/>
</dbReference>
<evidence type="ECO:0000256" key="1">
    <source>
        <dbReference type="SAM" id="MobiDB-lite"/>
    </source>
</evidence>
<protein>
    <submittedName>
        <fullName evidence="2">Small CPxCG-related zinc finger protein</fullName>
    </submittedName>
</protein>
<gene>
    <name evidence="2" type="ORF">HHUB_2192</name>
</gene>
<feature type="compositionally biased region" description="Basic and acidic residues" evidence="1">
    <location>
        <begin position="86"/>
        <end position="109"/>
    </location>
</feature>
<dbReference type="InterPro" id="IPR055985">
    <property type="entry name" value="DUF7563"/>
</dbReference>
<dbReference type="AlphaFoldDB" id="A0A0U5H102"/>
<organism evidence="2 3">
    <name type="scientific">Halobacterium hubeiense</name>
    <dbReference type="NCBI Taxonomy" id="1407499"/>
    <lineage>
        <taxon>Archaea</taxon>
        <taxon>Methanobacteriati</taxon>
        <taxon>Methanobacteriota</taxon>
        <taxon>Stenosarchaea group</taxon>
        <taxon>Halobacteria</taxon>
        <taxon>Halobacteriales</taxon>
        <taxon>Halobacteriaceae</taxon>
        <taxon>Halobacterium</taxon>
    </lineage>
</organism>
<dbReference type="Proteomes" id="UP000066737">
    <property type="component" value="Chromosome I"/>
</dbReference>
<dbReference type="STRING" id="1407499.HHUB_2192"/>
<sequence length="117" mass="12290">MPVHVECGACGTVVSTAFGRVFGDASDTPHACLSCSTSSAIQHGAASSPSHDGTPLVHRPGYDDPQPVVTDSPPEAAGDPDPIYLEEVRNREHARTNDTSEDGFTHSDDDFQALVAE</sequence>
<reference evidence="3" key="1">
    <citation type="journal article" date="2016" name="Environ. Microbiol.">
        <title>The complete genome of a viable archaeum isolated from 123-million-year-old rock salt.</title>
        <authorList>
            <person name="Jaakkola S.T."/>
            <person name="Pfeiffer F."/>
            <person name="Ravantti J.J."/>
            <person name="Guo Q."/>
            <person name="Liu Y."/>
            <person name="Chen X."/>
            <person name="Ma H."/>
            <person name="Yang C."/>
            <person name="Oksanen H.M."/>
            <person name="Bamford D.H."/>
        </authorList>
    </citation>
    <scope>NUCLEOTIDE SEQUENCE</scope>
    <source>
        <strain evidence="3">JI20-1</strain>
    </source>
</reference>
<evidence type="ECO:0000313" key="2">
    <source>
        <dbReference type="EMBL" id="CQH55165.1"/>
    </source>
</evidence>